<dbReference type="GO" id="GO:0004830">
    <property type="term" value="F:tryptophan-tRNA ligase activity"/>
    <property type="evidence" value="ECO:0007669"/>
    <property type="project" value="UniProtKB-EC"/>
</dbReference>
<feature type="compositionally biased region" description="Low complexity" evidence="13">
    <location>
        <begin position="122"/>
        <end position="142"/>
    </location>
</feature>
<reference evidence="14" key="1">
    <citation type="submission" date="2014-08" db="EMBL/GenBank/DDBJ databases">
        <authorList>
            <person name="Sharma Rahul"/>
            <person name="Thines Marco"/>
        </authorList>
    </citation>
    <scope>NUCLEOTIDE SEQUENCE</scope>
</reference>
<evidence type="ECO:0000256" key="6">
    <source>
        <dbReference type="ARBA" id="ARBA00022598"/>
    </source>
</evidence>
<dbReference type="Pfam" id="PF00579">
    <property type="entry name" value="tRNA-synt_1b"/>
    <property type="match status" value="1"/>
</dbReference>
<dbReference type="CDD" id="cd00806">
    <property type="entry name" value="TrpRS_core"/>
    <property type="match status" value="1"/>
</dbReference>
<evidence type="ECO:0000256" key="12">
    <source>
        <dbReference type="ARBA" id="ARBA00049929"/>
    </source>
</evidence>
<evidence type="ECO:0000256" key="10">
    <source>
        <dbReference type="ARBA" id="ARBA00023146"/>
    </source>
</evidence>
<feature type="region of interest" description="Disordered" evidence="13">
    <location>
        <begin position="1"/>
        <end position="69"/>
    </location>
</feature>
<dbReference type="Gene3D" id="3.40.50.620">
    <property type="entry name" value="HUPs"/>
    <property type="match status" value="1"/>
</dbReference>
<organism evidence="14">
    <name type="scientific">Phaffia rhodozyma</name>
    <name type="common">Yeast</name>
    <name type="synonym">Xanthophyllomyces dendrorhous</name>
    <dbReference type="NCBI Taxonomy" id="264483"/>
    <lineage>
        <taxon>Eukaryota</taxon>
        <taxon>Fungi</taxon>
        <taxon>Dikarya</taxon>
        <taxon>Basidiomycota</taxon>
        <taxon>Agaricomycotina</taxon>
        <taxon>Tremellomycetes</taxon>
        <taxon>Cystofilobasidiales</taxon>
        <taxon>Mrakiaceae</taxon>
        <taxon>Phaffia</taxon>
    </lineage>
</organism>
<evidence type="ECO:0000256" key="4">
    <source>
        <dbReference type="ARBA" id="ARBA00013782"/>
    </source>
</evidence>
<dbReference type="InterPro" id="IPR002305">
    <property type="entry name" value="aa-tRNA-synth_Ic"/>
</dbReference>
<dbReference type="FunFam" id="1.10.240.10:FF:000007">
    <property type="entry name" value="Tryptophan--tRNA ligase"/>
    <property type="match status" value="1"/>
</dbReference>
<dbReference type="GO" id="GO:0006436">
    <property type="term" value="P:tryptophanyl-tRNA aminoacylation"/>
    <property type="evidence" value="ECO:0007669"/>
    <property type="project" value="InterPro"/>
</dbReference>
<keyword evidence="6" id="KW-0436">Ligase</keyword>
<feature type="compositionally biased region" description="Acidic residues" evidence="13">
    <location>
        <begin position="32"/>
        <end position="44"/>
    </location>
</feature>
<evidence type="ECO:0000256" key="2">
    <source>
        <dbReference type="ARBA" id="ARBA00005594"/>
    </source>
</evidence>
<feature type="compositionally biased region" description="Low complexity" evidence="13">
    <location>
        <begin position="177"/>
        <end position="190"/>
    </location>
</feature>
<dbReference type="InterPro" id="IPR014729">
    <property type="entry name" value="Rossmann-like_a/b/a_fold"/>
</dbReference>
<protein>
    <recommendedName>
        <fullName evidence="4">Tryptophan--tRNA ligase, cytoplasmic</fullName>
        <ecNumber evidence="3">6.1.1.2</ecNumber>
    </recommendedName>
    <alternativeName>
        <fullName evidence="11">Tryptophanyl-tRNA synthetase</fullName>
    </alternativeName>
</protein>
<evidence type="ECO:0000313" key="14">
    <source>
        <dbReference type="EMBL" id="CDZ96825.1"/>
    </source>
</evidence>
<keyword evidence="10 14" id="KW-0030">Aminoacyl-tRNA synthetase</keyword>
<proteinExistence type="inferred from homology"/>
<dbReference type="PRINTS" id="PR01039">
    <property type="entry name" value="TRNASYNTHTRP"/>
</dbReference>
<dbReference type="SUPFAM" id="SSF52374">
    <property type="entry name" value="Nucleotidylyl transferase"/>
    <property type="match status" value="1"/>
</dbReference>
<comment type="catalytic activity">
    <reaction evidence="12">
        <text>tRNA(Trp) + L-tryptophan + ATP = L-tryptophyl-tRNA(Trp) + AMP + diphosphate + H(+)</text>
        <dbReference type="Rhea" id="RHEA:24080"/>
        <dbReference type="Rhea" id="RHEA-COMP:9671"/>
        <dbReference type="Rhea" id="RHEA-COMP:9705"/>
        <dbReference type="ChEBI" id="CHEBI:15378"/>
        <dbReference type="ChEBI" id="CHEBI:30616"/>
        <dbReference type="ChEBI" id="CHEBI:33019"/>
        <dbReference type="ChEBI" id="CHEBI:57912"/>
        <dbReference type="ChEBI" id="CHEBI:78442"/>
        <dbReference type="ChEBI" id="CHEBI:78535"/>
        <dbReference type="ChEBI" id="CHEBI:456215"/>
        <dbReference type="EC" id="6.1.1.2"/>
    </reaction>
</comment>
<dbReference type="AlphaFoldDB" id="A0A0F7SF81"/>
<sequence length="615" mass="66926">MPSSLHNKRPSMTAEQVAETLAKLDLPPPERLEDEPEVDPEEAEAIQAELSNMDLGPPESVTEAARRADEGLGAKGVAEGIAGQWDALGEEYGGQPEWLQGGPRRPTVIRSTTPSRVPTRVSSPQPQQSTLSSAPSTPSKLSAQIGQAASSIVESASFGIASAASTIGGLLAPPTPVKSTTAPPSTAPATGITQAQKEAAAASGGSEQKVTPWDVEGEVGVDGVAIGIDYQKLIRQFGTANITPELIARFERLTGERAHPLLRRGTFFSHRDLDRILDKFEQGKPFYLYTGRGPSSGSMHLGHMVPFMFTCWLQSVFKVPLVIQLTDDEKFLFQKDSKPLTLEQTHAFGFENAKDIIACGCELERTFIFSNLDYVGGAFYRNIVRISRQVTYNQSKATFGFNDSDNIGKSHFPAIQAAPSFSNSFPQIFGEKTDIPCLIPCAIDQDPYFRTTRDLAPKLKYQKPALLHAKFIPALQGAHTKMSASDPNSTIYMTDTAAQIKKKINSHAFSGGGGDGSAEDQRKFGGNPDVDISFQYLCFFEDDDELLAKIALDYRKGEMLSGEIKKLCIAKIQEFVQGFQDRRAKVTDELTKQFMDKDRKIDPLPGKKVIGGQAA</sequence>
<dbReference type="InterPro" id="IPR002306">
    <property type="entry name" value="Trp-tRNA-ligase"/>
</dbReference>
<feature type="region of interest" description="Disordered" evidence="13">
    <location>
        <begin position="92"/>
        <end position="142"/>
    </location>
</feature>
<dbReference type="GO" id="GO:0005737">
    <property type="term" value="C:cytoplasm"/>
    <property type="evidence" value="ECO:0007669"/>
    <property type="project" value="UniProtKB-SubCell"/>
</dbReference>
<dbReference type="NCBIfam" id="TIGR00233">
    <property type="entry name" value="trpS"/>
    <property type="match status" value="1"/>
</dbReference>
<keyword evidence="9" id="KW-0648">Protein biosynthesis</keyword>
<dbReference type="PANTHER" id="PTHR10055">
    <property type="entry name" value="TRYPTOPHANYL-TRNA SYNTHETASE"/>
    <property type="match status" value="1"/>
</dbReference>
<evidence type="ECO:0000256" key="11">
    <source>
        <dbReference type="ARBA" id="ARBA00030268"/>
    </source>
</evidence>
<dbReference type="GO" id="GO:0005524">
    <property type="term" value="F:ATP binding"/>
    <property type="evidence" value="ECO:0007669"/>
    <property type="project" value="UniProtKB-KW"/>
</dbReference>
<dbReference type="FunFam" id="3.40.50.620:FF:000033">
    <property type="entry name" value="tryptophan--tRNA ligase, cytoplasmic"/>
    <property type="match status" value="1"/>
</dbReference>
<accession>A0A0F7SF81</accession>
<keyword evidence="8" id="KW-0067">ATP-binding</keyword>
<evidence type="ECO:0000256" key="7">
    <source>
        <dbReference type="ARBA" id="ARBA00022741"/>
    </source>
</evidence>
<keyword evidence="5" id="KW-0963">Cytoplasm</keyword>
<dbReference type="EMBL" id="LN483167">
    <property type="protein sequence ID" value="CDZ96825.1"/>
    <property type="molecule type" value="Genomic_DNA"/>
</dbReference>
<dbReference type="EC" id="6.1.1.2" evidence="3"/>
<evidence type="ECO:0000256" key="5">
    <source>
        <dbReference type="ARBA" id="ARBA00022490"/>
    </source>
</evidence>
<dbReference type="PROSITE" id="PS00178">
    <property type="entry name" value="AA_TRNA_LIGASE_I"/>
    <property type="match status" value="1"/>
</dbReference>
<comment type="similarity">
    <text evidence="2">Belongs to the class-I aminoacyl-tRNA synthetase family.</text>
</comment>
<evidence type="ECO:0000256" key="9">
    <source>
        <dbReference type="ARBA" id="ARBA00022917"/>
    </source>
</evidence>
<keyword evidence="7" id="KW-0547">Nucleotide-binding</keyword>
<dbReference type="InterPro" id="IPR001412">
    <property type="entry name" value="aa-tRNA-synth_I_CS"/>
</dbReference>
<evidence type="ECO:0000256" key="3">
    <source>
        <dbReference type="ARBA" id="ARBA00013161"/>
    </source>
</evidence>
<dbReference type="PANTHER" id="PTHR10055:SF1">
    <property type="entry name" value="TRYPTOPHAN--TRNA LIGASE, CYTOPLASMIC"/>
    <property type="match status" value="1"/>
</dbReference>
<feature type="region of interest" description="Disordered" evidence="13">
    <location>
        <begin position="175"/>
        <end position="211"/>
    </location>
</feature>
<evidence type="ECO:0000256" key="1">
    <source>
        <dbReference type="ARBA" id="ARBA00004496"/>
    </source>
</evidence>
<name>A0A0F7SF81_PHARH</name>
<dbReference type="Gene3D" id="1.10.240.10">
    <property type="entry name" value="Tyrosyl-Transfer RNA Synthetase"/>
    <property type="match status" value="1"/>
</dbReference>
<comment type="subcellular location">
    <subcellularLocation>
        <location evidence="1">Cytoplasm</location>
    </subcellularLocation>
</comment>
<evidence type="ECO:0000256" key="8">
    <source>
        <dbReference type="ARBA" id="ARBA00022840"/>
    </source>
</evidence>
<evidence type="ECO:0000256" key="13">
    <source>
        <dbReference type="SAM" id="MobiDB-lite"/>
    </source>
</evidence>